<reference evidence="1 2" key="1">
    <citation type="submission" date="2021-04" db="EMBL/GenBank/DDBJ databases">
        <title>The genome sequence of type strain Ideonella paludis KCTC 32238.</title>
        <authorList>
            <person name="Liu Y."/>
        </authorList>
    </citation>
    <scope>NUCLEOTIDE SEQUENCE [LARGE SCALE GENOMIC DNA]</scope>
    <source>
        <strain evidence="1 2">KCTC 32238</strain>
    </source>
</reference>
<accession>A0ABS5E073</accession>
<gene>
    <name evidence="1" type="ORF">KAK11_15355</name>
</gene>
<dbReference type="InterPro" id="IPR036514">
    <property type="entry name" value="SGNH_hydro_sf"/>
</dbReference>
<comment type="caution">
    <text evidence="1">The sequence shown here is derived from an EMBL/GenBank/DDBJ whole genome shotgun (WGS) entry which is preliminary data.</text>
</comment>
<evidence type="ECO:0000313" key="1">
    <source>
        <dbReference type="EMBL" id="MBQ0936709.1"/>
    </source>
</evidence>
<dbReference type="SUPFAM" id="SSF52266">
    <property type="entry name" value="SGNH hydrolase"/>
    <property type="match status" value="1"/>
</dbReference>
<evidence type="ECO:0008006" key="3">
    <source>
        <dbReference type="Google" id="ProtNLM"/>
    </source>
</evidence>
<dbReference type="Gene3D" id="3.40.50.1110">
    <property type="entry name" value="SGNH hydrolase"/>
    <property type="match status" value="1"/>
</dbReference>
<name>A0ABS5E073_9BURK</name>
<organism evidence="1 2">
    <name type="scientific">Ideonella paludis</name>
    <dbReference type="NCBI Taxonomy" id="1233411"/>
    <lineage>
        <taxon>Bacteria</taxon>
        <taxon>Pseudomonadati</taxon>
        <taxon>Pseudomonadota</taxon>
        <taxon>Betaproteobacteria</taxon>
        <taxon>Burkholderiales</taxon>
        <taxon>Sphaerotilaceae</taxon>
        <taxon>Ideonella</taxon>
    </lineage>
</organism>
<protein>
    <recommendedName>
        <fullName evidence="3">SGNH hydrolase-type esterase domain-containing protein</fullName>
    </recommendedName>
</protein>
<dbReference type="Proteomes" id="UP000672097">
    <property type="component" value="Unassembled WGS sequence"/>
</dbReference>
<proteinExistence type="predicted"/>
<dbReference type="EMBL" id="JAGQDG010000006">
    <property type="protein sequence ID" value="MBQ0936709.1"/>
    <property type="molecule type" value="Genomic_DNA"/>
</dbReference>
<keyword evidence="2" id="KW-1185">Reference proteome</keyword>
<sequence length="611" mass="64541">MPGTVPGMAGIFDITLTDPEGNVLPARALALVRPDGTPVPLFASLTATEPLASNVVTTDPRGQALAFCSGTVEVRDAITGAVLRSAVEVLPYTAPEAMPVSVEQAKALKKVVGLPPGGLRSVIFASSTGQRVHCVLGADVVISNGVATFTTGLNHMAHTGHRVSVGLKNPTTAAEEWRVTGPITRTGTRTFTMPAPGRPNATFSTDVRFLGFHAAPSWWRACNQALGGALRLVANFAMGGENTARKLQYYQEIDALAPELVIGEWGLGNDVLGNDTAGSEARMKEMIRHFTAQGIWVLVILPPAVPTLTPTQMSNALPVNRWLFEERMRNARLLLVDEFPLTVNPATGMGDPKWFADPTNVHSNHCASRKKGEACANALRPLLGGGLPDWRAASVHDRLSASATSRQLVQGFWTTDGLVAPASTGNKATGLVDPGIGFIGTTGSAGRSMVCSLVPRADGRGYVQRMVITGAAGDGWQVQYEGFGSWQLKTLLQARLADGLPFEAAAGLRVEQSAPGVLGGYEHFIEATVDGVAARLTAHIAQDQNVAEPAPFELVLDDQPALFEPFVLPPGAACTQASFTIKLQLAAAGTVTLEWSLLTLRQLPPPVLNVV</sequence>
<evidence type="ECO:0000313" key="2">
    <source>
        <dbReference type="Proteomes" id="UP000672097"/>
    </source>
</evidence>